<dbReference type="Pfam" id="PF23562">
    <property type="entry name" value="AMP-binding_C_3"/>
    <property type="match status" value="1"/>
</dbReference>
<comment type="similarity">
    <text evidence="1">Belongs to the ATP-dependent AMP-binding enzyme family.</text>
</comment>
<dbReference type="PROSITE" id="PS00455">
    <property type="entry name" value="AMP_BINDING"/>
    <property type="match status" value="1"/>
</dbReference>
<proteinExistence type="inferred from homology"/>
<dbReference type="Proteomes" id="UP001200110">
    <property type="component" value="Unassembled WGS sequence"/>
</dbReference>
<evidence type="ECO:0000259" key="6">
    <source>
        <dbReference type="Pfam" id="PF00501"/>
    </source>
</evidence>
<keyword evidence="4" id="KW-0443">Lipid metabolism</keyword>
<name>A0ABS9IWB5_9ACTN</name>
<organism evidence="7 8">
    <name type="scientific">Gordonia liuliyuniae</name>
    <dbReference type="NCBI Taxonomy" id="2911517"/>
    <lineage>
        <taxon>Bacteria</taxon>
        <taxon>Bacillati</taxon>
        <taxon>Actinomycetota</taxon>
        <taxon>Actinomycetes</taxon>
        <taxon>Mycobacteriales</taxon>
        <taxon>Gordoniaceae</taxon>
        <taxon>Gordonia</taxon>
    </lineage>
</organism>
<dbReference type="InterPro" id="IPR020845">
    <property type="entry name" value="AMP-binding_CS"/>
</dbReference>
<dbReference type="InterPro" id="IPR000873">
    <property type="entry name" value="AMP-dep_synth/lig_dom"/>
</dbReference>
<sequence>MTDAEITCPHPDGGTVTTLVEAFERTAALQPDAVALRTPGDHLAITWRDYAARVHALTAGLAALGVRRGDTVGIMLTNRPEFNLVDAAAIHLGAVPFSIYNTSSPDQIAYLFSHAENTVVITEKAFLPGIEASGARLQHIICVDGPADGALTLEDVEAAGSPDFDLQAARAAITASDIVTLIYTSGTTGPPKGVELTHRNIIAQLGCLAPLLGIGPDDATASYLPHAHLADRTASHYASIIHGQQLTLVADPRTITAVLPDIRPTIWFAVPRIWQKIKSGTETALAADPNPITRNLNLWGLNVGRRAAEYTLAGTRPPAPLVAQHAVANQLVLAKLRRRLGLDRCRWGISGAAPIPADTLAFFFGLGIPIYEVWGMSETTATVTSNAPGAIKIGSVGKVVPPSQLALAADGELLYRGPQMMRGYRKDPYKTAEAIDTDGWLHTGDIGEIDENGFVTIVDRKKELIINAAGKNMSPSNIENAMKAASSLIAQVVAIGDAQPYNTALIILDPDVVAARKDALGLTDPSSAAAAVSPVVRALITDAIREGNSTLSRVEQVKRFRILPRPWDPGGDEITPTMKLKRRPIAEKYEAEIESLYEATPGPEVVDLGS</sequence>
<reference evidence="7 8" key="1">
    <citation type="submission" date="2022-01" db="EMBL/GenBank/DDBJ databases">
        <authorList>
            <person name="Huang Y."/>
        </authorList>
    </citation>
    <scope>NUCLEOTIDE SEQUENCE [LARGE SCALE GENOMIC DNA]</scope>
    <source>
        <strain evidence="7 8">HY366</strain>
    </source>
</reference>
<evidence type="ECO:0000256" key="5">
    <source>
        <dbReference type="ARBA" id="ARBA00032875"/>
    </source>
</evidence>
<protein>
    <recommendedName>
        <fullName evidence="5">Acyl-CoA synthetase</fullName>
    </recommendedName>
</protein>
<evidence type="ECO:0000313" key="8">
    <source>
        <dbReference type="Proteomes" id="UP001200110"/>
    </source>
</evidence>
<keyword evidence="8" id="KW-1185">Reference proteome</keyword>
<dbReference type="RefSeq" id="WP_236999076.1">
    <property type="nucleotide sequence ID" value="NZ_JAKKOR010000011.1"/>
</dbReference>
<evidence type="ECO:0000256" key="1">
    <source>
        <dbReference type="ARBA" id="ARBA00006432"/>
    </source>
</evidence>
<gene>
    <name evidence="7" type="ORF">L5G33_15460</name>
</gene>
<keyword evidence="2 7" id="KW-0436">Ligase</keyword>
<dbReference type="PANTHER" id="PTHR43272:SF32">
    <property type="entry name" value="AMP-DEPENDENT SYNTHETASE_LIGASE DOMAIN-CONTAINING PROTEIN"/>
    <property type="match status" value="1"/>
</dbReference>
<dbReference type="Gene3D" id="3.40.50.12780">
    <property type="entry name" value="N-terminal domain of ligase-like"/>
    <property type="match status" value="1"/>
</dbReference>
<accession>A0ABS9IWB5</accession>
<dbReference type="CDD" id="cd05907">
    <property type="entry name" value="VL_LC_FACS_like"/>
    <property type="match status" value="1"/>
</dbReference>
<keyword evidence="3" id="KW-0276">Fatty acid metabolism</keyword>
<dbReference type="GO" id="GO:0016874">
    <property type="term" value="F:ligase activity"/>
    <property type="evidence" value="ECO:0007669"/>
    <property type="project" value="UniProtKB-KW"/>
</dbReference>
<dbReference type="InterPro" id="IPR042099">
    <property type="entry name" value="ANL_N_sf"/>
</dbReference>
<evidence type="ECO:0000256" key="3">
    <source>
        <dbReference type="ARBA" id="ARBA00022832"/>
    </source>
</evidence>
<comment type="caution">
    <text evidence="7">The sequence shown here is derived from an EMBL/GenBank/DDBJ whole genome shotgun (WGS) entry which is preliminary data.</text>
</comment>
<evidence type="ECO:0000256" key="4">
    <source>
        <dbReference type="ARBA" id="ARBA00023098"/>
    </source>
</evidence>
<dbReference type="Pfam" id="PF00501">
    <property type="entry name" value="AMP-binding"/>
    <property type="match status" value="1"/>
</dbReference>
<feature type="domain" description="AMP-dependent synthetase/ligase" evidence="6">
    <location>
        <begin position="23"/>
        <end position="424"/>
    </location>
</feature>
<dbReference type="SUPFAM" id="SSF56801">
    <property type="entry name" value="Acetyl-CoA synthetase-like"/>
    <property type="match status" value="1"/>
</dbReference>
<dbReference type="PANTHER" id="PTHR43272">
    <property type="entry name" value="LONG-CHAIN-FATTY-ACID--COA LIGASE"/>
    <property type="match status" value="1"/>
</dbReference>
<evidence type="ECO:0000256" key="2">
    <source>
        <dbReference type="ARBA" id="ARBA00022598"/>
    </source>
</evidence>
<evidence type="ECO:0000313" key="7">
    <source>
        <dbReference type="EMBL" id="MCF8589854.1"/>
    </source>
</evidence>
<dbReference type="EMBL" id="JAKKOR010000011">
    <property type="protein sequence ID" value="MCF8589854.1"/>
    <property type="molecule type" value="Genomic_DNA"/>
</dbReference>